<evidence type="ECO:0000313" key="9">
    <source>
        <dbReference type="Proteomes" id="UP000261640"/>
    </source>
</evidence>
<dbReference type="CTD" id="393404"/>
<dbReference type="InterPro" id="IPR031890">
    <property type="entry name" value="Fbxo30/Fbxo40"/>
</dbReference>
<dbReference type="GeneID" id="113137400"/>
<dbReference type="InterPro" id="IPR013083">
    <property type="entry name" value="Znf_RING/FYVE/PHD"/>
</dbReference>
<dbReference type="Pfam" id="PF15966">
    <property type="entry name" value="F-box_4"/>
    <property type="match status" value="1"/>
</dbReference>
<keyword evidence="4 5" id="KW-0862">Zinc</keyword>
<dbReference type="InterPro" id="IPR001293">
    <property type="entry name" value="Znf_TRAF"/>
</dbReference>
<feature type="domain" description="F-box" evidence="7">
    <location>
        <begin position="614"/>
        <end position="668"/>
    </location>
</feature>
<keyword evidence="9" id="KW-1185">Reference proteome</keyword>
<accession>A0A3Q3N6L9</accession>
<keyword evidence="1 5" id="KW-0479">Metal-binding</keyword>
<dbReference type="PANTHER" id="PTHR15933:SF13">
    <property type="entry name" value="F-BOX ONLY PROTEIN 30"/>
    <property type="match status" value="1"/>
</dbReference>
<dbReference type="GeneTree" id="ENSGT00950000183204"/>
<dbReference type="PROSITE" id="PS50181">
    <property type="entry name" value="FBOX"/>
    <property type="match status" value="1"/>
</dbReference>
<evidence type="ECO:0000256" key="4">
    <source>
        <dbReference type="ARBA" id="ARBA00022833"/>
    </source>
</evidence>
<protein>
    <submittedName>
        <fullName evidence="8">F-box protein 30b</fullName>
    </submittedName>
</protein>
<reference evidence="8" key="1">
    <citation type="submission" date="2025-08" db="UniProtKB">
        <authorList>
            <consortium name="Ensembl"/>
        </authorList>
    </citation>
    <scope>IDENTIFICATION</scope>
</reference>
<dbReference type="RefSeq" id="XP_026174806.1">
    <property type="nucleotide sequence ID" value="XM_026319021.1"/>
</dbReference>
<dbReference type="PROSITE" id="PS50145">
    <property type="entry name" value="ZF_TRAF"/>
    <property type="match status" value="1"/>
</dbReference>
<keyword evidence="3" id="KW-0833">Ubl conjugation pathway</keyword>
<sequence>MEEEHVHCMSCVNQRCMVRPQPGFSCDLITCPLVCGAVFHCCKADEHQLMCPLVRVPCLNSGYGCPTTLVRSQMSAHLEVCPAGVVCCTMEWNRRPVSCLDYTSYESLSRGVEEVEQLDMALALQDQRTLLESLKVIAMAPTGEGEPPVPVTKENSATDAALLTSSTQASSFIESPSQSSASCQPQSAPSDSVIEKTVSGINGLEHFSKLVEATVETARSLAAALDFVSSSSVENSTECVNRGAAMLKSRLSSSGDLQNGLEDKTPVADLNKREMEEQGFCSSCISGDGALKGLDPKILNRTNGPLSGASCSVELPDDFTAAVSQEQVMHEMTSPAHISQGVAQRAGHVVLEDRGFVLLENHGPEQRFPNNQFYRDQGQYTLPKGWTGSIPDRSVYRLRPKMEDKGVDTSDLEQDDDPMGLGEIDLITAALLFCLEESRECRRISDTVYVDGYCVDFGTQTFTFPAAILVTNTRVGEMASASACDHAAPLLSYPSPSRTLRLGLVLEALEVEAVSHNRYLPPNPRYQHMFPFVCGQSFRRDQFSSHFMNVHSDIHAGLNGWMEHRCPLAYYGCTFSQRRFYPSTQGARVVHDRHLRSFGVQLCPKTKLPNVSQTDQFSRLPTEILWHIARFLDSFSLCQLSLVSRTMREVCARLLQTRGIVELQWERRQGPGPHSTVSWQIKNRVWRFSTAFSPVLSWGFTDLPSMSDHLKKCLFNIVEQKTEPIPLPAMCTARDGHSLRRVLRHVNT</sequence>
<dbReference type="OrthoDB" id="5918172at2759"/>
<dbReference type="Pfam" id="PF15965">
    <property type="entry name" value="zf-TRAF_2"/>
    <property type="match status" value="1"/>
</dbReference>
<dbReference type="GO" id="GO:0061630">
    <property type="term" value="F:ubiquitin protein ligase activity"/>
    <property type="evidence" value="ECO:0007669"/>
    <property type="project" value="InterPro"/>
</dbReference>
<feature type="domain" description="TRAF-type" evidence="6">
    <location>
        <begin position="47"/>
        <end position="99"/>
    </location>
</feature>
<dbReference type="Gene3D" id="3.30.40.150">
    <property type="entry name" value="TRAF-like zinc-finger, N-terminal subdomain"/>
    <property type="match status" value="1"/>
</dbReference>
<name>A0A3Q3N6L9_9TELE</name>
<evidence type="ECO:0000256" key="3">
    <source>
        <dbReference type="ARBA" id="ARBA00022786"/>
    </source>
</evidence>
<keyword evidence="2 5" id="KW-0863">Zinc-finger</keyword>
<evidence type="ECO:0000313" key="8">
    <source>
        <dbReference type="Ensembl" id="ENSMAMP00000031101.1"/>
    </source>
</evidence>
<organism evidence="8 9">
    <name type="scientific">Mastacembelus armatus</name>
    <name type="common">zig-zag eel</name>
    <dbReference type="NCBI Taxonomy" id="205130"/>
    <lineage>
        <taxon>Eukaryota</taxon>
        <taxon>Metazoa</taxon>
        <taxon>Chordata</taxon>
        <taxon>Craniata</taxon>
        <taxon>Vertebrata</taxon>
        <taxon>Euteleostomi</taxon>
        <taxon>Actinopterygii</taxon>
        <taxon>Neopterygii</taxon>
        <taxon>Teleostei</taxon>
        <taxon>Neoteleostei</taxon>
        <taxon>Acanthomorphata</taxon>
        <taxon>Anabantaria</taxon>
        <taxon>Synbranchiformes</taxon>
        <taxon>Mastacembelidae</taxon>
        <taxon>Mastacembelus</taxon>
    </lineage>
</organism>
<dbReference type="Proteomes" id="UP000261640">
    <property type="component" value="Unplaced"/>
</dbReference>
<dbReference type="STRING" id="205130.ENSMAMP00000031101"/>
<proteinExistence type="predicted"/>
<dbReference type="InterPro" id="IPR036047">
    <property type="entry name" value="F-box-like_dom_sf"/>
</dbReference>
<dbReference type="GO" id="GO:0008270">
    <property type="term" value="F:zinc ion binding"/>
    <property type="evidence" value="ECO:0007669"/>
    <property type="project" value="UniProtKB-KW"/>
</dbReference>
<evidence type="ECO:0000259" key="7">
    <source>
        <dbReference type="PROSITE" id="PS50181"/>
    </source>
</evidence>
<evidence type="ECO:0000256" key="5">
    <source>
        <dbReference type="PROSITE-ProRule" id="PRU00207"/>
    </source>
</evidence>
<dbReference type="PANTHER" id="PTHR15933">
    <property type="entry name" value="PROTEIN CBG16327"/>
    <property type="match status" value="1"/>
</dbReference>
<dbReference type="Gene3D" id="3.30.40.10">
    <property type="entry name" value="Zinc/RING finger domain, C3HC4 (zinc finger)"/>
    <property type="match status" value="1"/>
</dbReference>
<dbReference type="InterPro" id="IPR043013">
    <property type="entry name" value="Znf_TRAF_N"/>
</dbReference>
<feature type="zinc finger region" description="TRAF-type" evidence="5">
    <location>
        <begin position="47"/>
        <end position="99"/>
    </location>
</feature>
<evidence type="ECO:0000256" key="2">
    <source>
        <dbReference type="ARBA" id="ARBA00022771"/>
    </source>
</evidence>
<dbReference type="SUPFAM" id="SSF81383">
    <property type="entry name" value="F-box domain"/>
    <property type="match status" value="1"/>
</dbReference>
<dbReference type="InParanoid" id="A0A3Q3N6L9"/>
<evidence type="ECO:0000256" key="1">
    <source>
        <dbReference type="ARBA" id="ARBA00022723"/>
    </source>
</evidence>
<dbReference type="Gene3D" id="1.20.1280.50">
    <property type="match status" value="1"/>
</dbReference>
<evidence type="ECO:0000259" key="6">
    <source>
        <dbReference type="PROSITE" id="PS50145"/>
    </source>
</evidence>
<dbReference type="SUPFAM" id="SSF49599">
    <property type="entry name" value="TRAF domain-like"/>
    <property type="match status" value="1"/>
</dbReference>
<dbReference type="InterPro" id="IPR001810">
    <property type="entry name" value="F-box_dom"/>
</dbReference>
<dbReference type="CDD" id="cd22101">
    <property type="entry name" value="F-box_FBXO30-like"/>
    <property type="match status" value="1"/>
</dbReference>
<dbReference type="AlphaFoldDB" id="A0A3Q3N6L9"/>
<dbReference type="Ensembl" id="ENSMAMT00000031910.2">
    <property type="protein sequence ID" value="ENSMAMP00000031101.1"/>
    <property type="gene ID" value="ENSMAMG00000020941.2"/>
</dbReference>
<reference evidence="8" key="2">
    <citation type="submission" date="2025-09" db="UniProtKB">
        <authorList>
            <consortium name="Ensembl"/>
        </authorList>
    </citation>
    <scope>IDENTIFICATION</scope>
</reference>